<evidence type="ECO:0000256" key="4">
    <source>
        <dbReference type="HAMAP-Rule" id="MF_00528"/>
    </source>
</evidence>
<protein>
    <recommendedName>
        <fullName evidence="4">dTTP/UTP pyrophosphatase</fullName>
        <shortName evidence="4">dTTPase/UTPase</shortName>
        <ecNumber evidence="4">3.6.1.9</ecNumber>
    </recommendedName>
    <alternativeName>
        <fullName evidence="4">Nucleoside triphosphate pyrophosphatase</fullName>
    </alternativeName>
    <alternativeName>
        <fullName evidence="4">Nucleotide pyrophosphatase</fullName>
        <shortName evidence="4">Nucleotide PPase</shortName>
    </alternativeName>
</protein>
<keyword evidence="2 4" id="KW-0378">Hydrolase</keyword>
<comment type="catalytic activity">
    <reaction evidence="4">
        <text>dTTP + H2O = dTMP + diphosphate + H(+)</text>
        <dbReference type="Rhea" id="RHEA:28534"/>
        <dbReference type="ChEBI" id="CHEBI:15377"/>
        <dbReference type="ChEBI" id="CHEBI:15378"/>
        <dbReference type="ChEBI" id="CHEBI:33019"/>
        <dbReference type="ChEBI" id="CHEBI:37568"/>
        <dbReference type="ChEBI" id="CHEBI:63528"/>
        <dbReference type="EC" id="3.6.1.9"/>
    </reaction>
</comment>
<feature type="active site" description="Proton acceptor" evidence="4">
    <location>
        <position position="77"/>
    </location>
</feature>
<dbReference type="InParanoid" id="A0A7X0MXX0"/>
<comment type="caution">
    <text evidence="5">The sequence shown here is derived from an EMBL/GenBank/DDBJ whole genome shotgun (WGS) entry which is preliminary data.</text>
</comment>
<proteinExistence type="inferred from homology"/>
<dbReference type="Gene3D" id="3.90.950.10">
    <property type="match status" value="1"/>
</dbReference>
<dbReference type="FunCoup" id="A0A7X0MXX0">
    <property type="interactions" value="359"/>
</dbReference>
<dbReference type="PANTHER" id="PTHR43213:SF5">
    <property type="entry name" value="BIFUNCTIONAL DTTP_UTP PYROPHOSPHATASE_METHYLTRANSFERASE PROTEIN-RELATED"/>
    <property type="match status" value="1"/>
</dbReference>
<comment type="caution">
    <text evidence="4">Lacks conserved residue(s) required for the propagation of feature annotation.</text>
</comment>
<dbReference type="RefSeq" id="WP_166848579.1">
    <property type="nucleotide sequence ID" value="NZ_JAAONY010000001.1"/>
</dbReference>
<comment type="catalytic activity">
    <reaction evidence="4">
        <text>UTP + H2O = UMP + diphosphate + H(+)</text>
        <dbReference type="Rhea" id="RHEA:29395"/>
        <dbReference type="ChEBI" id="CHEBI:15377"/>
        <dbReference type="ChEBI" id="CHEBI:15378"/>
        <dbReference type="ChEBI" id="CHEBI:33019"/>
        <dbReference type="ChEBI" id="CHEBI:46398"/>
        <dbReference type="ChEBI" id="CHEBI:57865"/>
        <dbReference type="EC" id="3.6.1.9"/>
    </reaction>
</comment>
<dbReference type="EMBL" id="JACHHT010000001">
    <property type="protein sequence ID" value="MBB6521402.1"/>
    <property type="molecule type" value="Genomic_DNA"/>
</dbReference>
<keyword evidence="3 4" id="KW-0546">Nucleotide metabolism</keyword>
<name>A0A7X0MXX0_9GAMM</name>
<dbReference type="AlphaFoldDB" id="A0A7X0MXX0"/>
<dbReference type="GO" id="GO:0009117">
    <property type="term" value="P:nucleotide metabolic process"/>
    <property type="evidence" value="ECO:0007669"/>
    <property type="project" value="UniProtKB-KW"/>
</dbReference>
<dbReference type="NCBIfam" id="TIGR00172">
    <property type="entry name" value="maf"/>
    <property type="match status" value="1"/>
</dbReference>
<organism evidence="5 6">
    <name type="scientific">Pseudoteredinibacter isoporae</name>
    <dbReference type="NCBI Taxonomy" id="570281"/>
    <lineage>
        <taxon>Bacteria</taxon>
        <taxon>Pseudomonadati</taxon>
        <taxon>Pseudomonadota</taxon>
        <taxon>Gammaproteobacteria</taxon>
        <taxon>Cellvibrionales</taxon>
        <taxon>Cellvibrionaceae</taxon>
        <taxon>Pseudoteredinibacter</taxon>
    </lineage>
</organism>
<dbReference type="PIRSF" id="PIRSF006305">
    <property type="entry name" value="Maf"/>
    <property type="match status" value="1"/>
</dbReference>
<evidence type="ECO:0000313" key="6">
    <source>
        <dbReference type="Proteomes" id="UP000528457"/>
    </source>
</evidence>
<accession>A0A7X0MXX0</accession>
<dbReference type="EC" id="3.6.1.9" evidence="4"/>
<feature type="site" description="Important for substrate specificity" evidence="4">
    <location>
        <position position="160"/>
    </location>
</feature>
<dbReference type="PANTHER" id="PTHR43213">
    <property type="entry name" value="BIFUNCTIONAL DTTP/UTP PYROPHOSPHATASE/METHYLTRANSFERASE PROTEIN-RELATED"/>
    <property type="match status" value="1"/>
</dbReference>
<dbReference type="Proteomes" id="UP000528457">
    <property type="component" value="Unassembled WGS sequence"/>
</dbReference>
<dbReference type="InterPro" id="IPR029001">
    <property type="entry name" value="ITPase-like_fam"/>
</dbReference>
<comment type="subcellular location">
    <subcellularLocation>
        <location evidence="4">Cytoplasm</location>
    </subcellularLocation>
</comment>
<dbReference type="CDD" id="cd00555">
    <property type="entry name" value="Maf"/>
    <property type="match status" value="1"/>
</dbReference>
<sequence length="203" mass="22193">MSSKPLILASQSPRRAELLRQIGVEFRVQTADIDESPMAKELPLVYLRRMAESKARAVQSTLNPDQQNSSPVILAADTIGDLDGEVLIKPRDRDDALAMLQRMSARGHTVATGVCVLSGDKCDYIEVKTQVRFRALSEQEILRYWDSGEPRDKAGAYGIQGLGAVFVESIEGSYSNVVGLPLCETASLLQNAGVAFWQPLNAD</sequence>
<dbReference type="Pfam" id="PF02545">
    <property type="entry name" value="Maf"/>
    <property type="match status" value="1"/>
</dbReference>
<evidence type="ECO:0000313" key="5">
    <source>
        <dbReference type="EMBL" id="MBB6521402.1"/>
    </source>
</evidence>
<comment type="similarity">
    <text evidence="4">Belongs to the Maf family. YhdE subfamily.</text>
</comment>
<dbReference type="HAMAP" id="MF_00528">
    <property type="entry name" value="Maf"/>
    <property type="match status" value="1"/>
</dbReference>
<feature type="site" description="Important for substrate specificity" evidence="4">
    <location>
        <position position="14"/>
    </location>
</feature>
<evidence type="ECO:0000256" key="2">
    <source>
        <dbReference type="ARBA" id="ARBA00022801"/>
    </source>
</evidence>
<dbReference type="GO" id="GO:0047429">
    <property type="term" value="F:nucleoside triphosphate diphosphatase activity"/>
    <property type="evidence" value="ECO:0007669"/>
    <property type="project" value="UniProtKB-EC"/>
</dbReference>
<evidence type="ECO:0000256" key="1">
    <source>
        <dbReference type="ARBA" id="ARBA00001968"/>
    </source>
</evidence>
<keyword evidence="6" id="KW-1185">Reference proteome</keyword>
<gene>
    <name evidence="5" type="ORF">HNR48_001680</name>
</gene>
<keyword evidence="4" id="KW-0963">Cytoplasm</keyword>
<dbReference type="SUPFAM" id="SSF52972">
    <property type="entry name" value="ITPase-like"/>
    <property type="match status" value="1"/>
</dbReference>
<comment type="function">
    <text evidence="4">Nucleoside triphosphate pyrophosphatase that hydrolyzes dTTP and UTP. May have a dual role in cell division arrest and in preventing the incorporation of modified nucleotides into cellular nucleic acids.</text>
</comment>
<comment type="cofactor">
    <cofactor evidence="1 4">
        <name>a divalent metal cation</name>
        <dbReference type="ChEBI" id="CHEBI:60240"/>
    </cofactor>
</comment>
<reference evidence="5 6" key="1">
    <citation type="submission" date="2020-08" db="EMBL/GenBank/DDBJ databases">
        <title>Genomic Encyclopedia of Type Strains, Phase IV (KMG-IV): sequencing the most valuable type-strain genomes for metagenomic binning, comparative biology and taxonomic classification.</title>
        <authorList>
            <person name="Goeker M."/>
        </authorList>
    </citation>
    <scope>NUCLEOTIDE SEQUENCE [LARGE SCALE GENOMIC DNA]</scope>
    <source>
        <strain evidence="5 6">DSM 22368</strain>
    </source>
</reference>
<dbReference type="GO" id="GO:0005737">
    <property type="term" value="C:cytoplasm"/>
    <property type="evidence" value="ECO:0007669"/>
    <property type="project" value="UniProtKB-SubCell"/>
</dbReference>
<evidence type="ECO:0000256" key="3">
    <source>
        <dbReference type="ARBA" id="ARBA00023080"/>
    </source>
</evidence>
<dbReference type="InterPro" id="IPR003697">
    <property type="entry name" value="Maf-like"/>
</dbReference>
<feature type="site" description="Important for substrate specificity" evidence="4">
    <location>
        <position position="78"/>
    </location>
</feature>